<protein>
    <submittedName>
        <fullName evidence="1">Uncharacterized protein</fullName>
    </submittedName>
</protein>
<name>A0A0E9XJ41_ANGAN</name>
<reference evidence="1" key="2">
    <citation type="journal article" date="2015" name="Fish Shellfish Immunol.">
        <title>Early steps in the European eel (Anguilla anguilla)-Vibrio vulnificus interaction in the gills: Role of the RtxA13 toxin.</title>
        <authorList>
            <person name="Callol A."/>
            <person name="Pajuelo D."/>
            <person name="Ebbesson L."/>
            <person name="Teles M."/>
            <person name="MacKenzie S."/>
            <person name="Amaro C."/>
        </authorList>
    </citation>
    <scope>NUCLEOTIDE SEQUENCE</scope>
</reference>
<accession>A0A0E9XJ41</accession>
<proteinExistence type="predicted"/>
<dbReference type="AlphaFoldDB" id="A0A0E9XJ41"/>
<dbReference type="EMBL" id="GBXM01006126">
    <property type="protein sequence ID" value="JAI02452.1"/>
    <property type="molecule type" value="Transcribed_RNA"/>
</dbReference>
<reference evidence="1" key="1">
    <citation type="submission" date="2014-11" db="EMBL/GenBank/DDBJ databases">
        <authorList>
            <person name="Amaro Gonzalez C."/>
        </authorList>
    </citation>
    <scope>NUCLEOTIDE SEQUENCE</scope>
</reference>
<organism evidence="1">
    <name type="scientific">Anguilla anguilla</name>
    <name type="common">European freshwater eel</name>
    <name type="synonym">Muraena anguilla</name>
    <dbReference type="NCBI Taxonomy" id="7936"/>
    <lineage>
        <taxon>Eukaryota</taxon>
        <taxon>Metazoa</taxon>
        <taxon>Chordata</taxon>
        <taxon>Craniata</taxon>
        <taxon>Vertebrata</taxon>
        <taxon>Euteleostomi</taxon>
        <taxon>Actinopterygii</taxon>
        <taxon>Neopterygii</taxon>
        <taxon>Teleostei</taxon>
        <taxon>Anguilliformes</taxon>
        <taxon>Anguillidae</taxon>
        <taxon>Anguilla</taxon>
    </lineage>
</organism>
<evidence type="ECO:0000313" key="1">
    <source>
        <dbReference type="EMBL" id="JAI02452.1"/>
    </source>
</evidence>
<sequence length="16" mass="1831">MLTFSDADSRLTITIF</sequence>